<dbReference type="CDD" id="cd00685">
    <property type="entry name" value="Trans_IPPS_HT"/>
    <property type="match status" value="1"/>
</dbReference>
<dbReference type="PANTHER" id="PTHR12001">
    <property type="entry name" value="GERANYLGERANYL PYROPHOSPHATE SYNTHASE"/>
    <property type="match status" value="1"/>
</dbReference>
<evidence type="ECO:0000313" key="7">
    <source>
        <dbReference type="EMBL" id="KRK90724.1"/>
    </source>
</evidence>
<evidence type="ECO:0000256" key="5">
    <source>
        <dbReference type="ARBA" id="ARBA00022842"/>
    </source>
</evidence>
<evidence type="ECO:0000256" key="3">
    <source>
        <dbReference type="ARBA" id="ARBA00022679"/>
    </source>
</evidence>
<dbReference type="InterPro" id="IPR033749">
    <property type="entry name" value="Polyprenyl_synt_CS"/>
</dbReference>
<dbReference type="PROSITE" id="PS00444">
    <property type="entry name" value="POLYPRENYL_SYNTHASE_2"/>
    <property type="match status" value="1"/>
</dbReference>
<evidence type="ECO:0000256" key="1">
    <source>
        <dbReference type="ARBA" id="ARBA00001946"/>
    </source>
</evidence>
<evidence type="ECO:0000256" key="4">
    <source>
        <dbReference type="ARBA" id="ARBA00022723"/>
    </source>
</evidence>
<comment type="cofactor">
    <cofactor evidence="1">
        <name>Mg(2+)</name>
        <dbReference type="ChEBI" id="CHEBI:18420"/>
    </cofactor>
</comment>
<keyword evidence="4" id="KW-0479">Metal-binding</keyword>
<evidence type="ECO:0000256" key="2">
    <source>
        <dbReference type="ARBA" id="ARBA00006706"/>
    </source>
</evidence>
<protein>
    <submittedName>
        <fullName evidence="7">Polyprenyl synthetase</fullName>
    </submittedName>
</protein>
<keyword evidence="8" id="KW-1185">Reference proteome</keyword>
<sequence length="327" mass="37210">MRNYMANSIWKNYPKLGEKLDLTTDFIHQEVKIQNLDISKMIVDLTSGGKMLRPAFFLLFSDFGTTKRTTKELIPLAASIEILHVATLIHDDVIDDSPLRRNRPTIHTKYGRRNAIYAGDYLFTLYFELISKNLRHNTDILLNALSMKKILVGELDQMLINFNVDANTDMYFKEISGKTAELFSLSAKMGAIVSDSSQEIVERCQNIGHDIGMAFQIIDDILDFSATSQTGKPVHEDLKNGVYSLPYILGLEAKNQRLIEVLSKDKLNDKDDRIATQIVLDDGYLDQAKQVAREFTDRAVAEIEKLPKCHNQTILKNVVKKLNNRIK</sequence>
<dbReference type="SFLD" id="SFLDS00005">
    <property type="entry name" value="Isoprenoid_Synthase_Type_I"/>
    <property type="match status" value="1"/>
</dbReference>
<dbReference type="Proteomes" id="UP000051379">
    <property type="component" value="Unassembled WGS sequence"/>
</dbReference>
<dbReference type="PANTHER" id="PTHR12001:SF69">
    <property type="entry name" value="ALL TRANS-POLYPRENYL-DIPHOSPHATE SYNTHASE PDSS1"/>
    <property type="match status" value="1"/>
</dbReference>
<dbReference type="Pfam" id="PF00348">
    <property type="entry name" value="polyprenyl_synt"/>
    <property type="match status" value="1"/>
</dbReference>
<accession>A0ABR5P340</accession>
<gene>
    <name evidence="7" type="ORF">FC88_GL001669</name>
</gene>
<organism evidence="7 8">
    <name type="scientific">Companilactobacillus futsaii JCM 17355</name>
    <dbReference type="NCBI Taxonomy" id="1423818"/>
    <lineage>
        <taxon>Bacteria</taxon>
        <taxon>Bacillati</taxon>
        <taxon>Bacillota</taxon>
        <taxon>Bacilli</taxon>
        <taxon>Lactobacillales</taxon>
        <taxon>Lactobacillaceae</taxon>
        <taxon>Companilactobacillus</taxon>
    </lineage>
</organism>
<keyword evidence="3 6" id="KW-0808">Transferase</keyword>
<comment type="caution">
    <text evidence="7">The sequence shown here is derived from an EMBL/GenBank/DDBJ whole genome shotgun (WGS) entry which is preliminary data.</text>
</comment>
<proteinExistence type="inferred from homology"/>
<keyword evidence="5" id="KW-0460">Magnesium</keyword>
<evidence type="ECO:0000313" key="8">
    <source>
        <dbReference type="Proteomes" id="UP000051379"/>
    </source>
</evidence>
<dbReference type="EMBL" id="AZDO01000140">
    <property type="protein sequence ID" value="KRK90724.1"/>
    <property type="molecule type" value="Genomic_DNA"/>
</dbReference>
<comment type="similarity">
    <text evidence="2 6">Belongs to the FPP/GGPP synthase family.</text>
</comment>
<dbReference type="InterPro" id="IPR008949">
    <property type="entry name" value="Isoprenoid_synthase_dom_sf"/>
</dbReference>
<evidence type="ECO:0000256" key="6">
    <source>
        <dbReference type="RuleBase" id="RU004466"/>
    </source>
</evidence>
<name>A0ABR5P340_9LACO</name>
<dbReference type="Gene3D" id="1.10.600.10">
    <property type="entry name" value="Farnesyl Diphosphate Synthase"/>
    <property type="match status" value="1"/>
</dbReference>
<reference evidence="7 8" key="1">
    <citation type="journal article" date="2015" name="Genome Announc.">
        <title>Expanding the biotechnology potential of lactobacilli through comparative genomics of 213 strains and associated genera.</title>
        <authorList>
            <person name="Sun Z."/>
            <person name="Harris H.M."/>
            <person name="McCann A."/>
            <person name="Guo C."/>
            <person name="Argimon S."/>
            <person name="Zhang W."/>
            <person name="Yang X."/>
            <person name="Jeffery I.B."/>
            <person name="Cooney J.C."/>
            <person name="Kagawa T.F."/>
            <person name="Liu W."/>
            <person name="Song Y."/>
            <person name="Salvetti E."/>
            <person name="Wrobel A."/>
            <person name="Rasinkangas P."/>
            <person name="Parkhill J."/>
            <person name="Rea M.C."/>
            <person name="O'Sullivan O."/>
            <person name="Ritari J."/>
            <person name="Douillard F.P."/>
            <person name="Paul Ross R."/>
            <person name="Yang R."/>
            <person name="Briner A.E."/>
            <person name="Felis G.E."/>
            <person name="de Vos W.M."/>
            <person name="Barrangou R."/>
            <person name="Klaenhammer T.R."/>
            <person name="Caufield P.W."/>
            <person name="Cui Y."/>
            <person name="Zhang H."/>
            <person name="O'Toole P.W."/>
        </authorList>
    </citation>
    <scope>NUCLEOTIDE SEQUENCE [LARGE SCALE GENOMIC DNA]</scope>
    <source>
        <strain evidence="7 8">JCM 17355</strain>
    </source>
</reference>
<dbReference type="InterPro" id="IPR000092">
    <property type="entry name" value="Polyprenyl_synt"/>
</dbReference>
<dbReference type="SUPFAM" id="SSF48576">
    <property type="entry name" value="Terpenoid synthases"/>
    <property type="match status" value="1"/>
</dbReference>